<dbReference type="GO" id="GO:0005886">
    <property type="term" value="C:plasma membrane"/>
    <property type="evidence" value="ECO:0007669"/>
    <property type="project" value="UniProtKB-SubCell"/>
</dbReference>
<dbReference type="Gene3D" id="3.55.40.10">
    <property type="entry name" value="minor pseudopilin epsh domain"/>
    <property type="match status" value="1"/>
</dbReference>
<dbReference type="NCBIfam" id="TIGR01708">
    <property type="entry name" value="typeII_sec_gspH"/>
    <property type="match status" value="1"/>
</dbReference>
<evidence type="ECO:0000256" key="7">
    <source>
        <dbReference type="ARBA" id="ARBA00022989"/>
    </source>
</evidence>
<evidence type="ECO:0000313" key="13">
    <source>
        <dbReference type="Proteomes" id="UP000262210"/>
    </source>
</evidence>
<comment type="subcellular location">
    <subcellularLocation>
        <location evidence="1">Cell inner membrane</location>
        <topology evidence="1">Single-pass membrane protein</topology>
    </subcellularLocation>
</comment>
<reference evidence="12 13" key="1">
    <citation type="journal article" date="2018" name="Nat. Biotechnol.">
        <title>A standardized bacterial taxonomy based on genome phylogeny substantially revises the tree of life.</title>
        <authorList>
            <person name="Parks D.H."/>
            <person name="Chuvochina M."/>
            <person name="Waite D.W."/>
            <person name="Rinke C."/>
            <person name="Skarshewski A."/>
            <person name="Chaumeil P.A."/>
            <person name="Hugenholtz P."/>
        </authorList>
    </citation>
    <scope>NUCLEOTIDE SEQUENCE [LARGE SCALE GENOMIC DNA]</scope>
    <source>
        <strain evidence="12">UBA11264</strain>
    </source>
</reference>
<sequence length="172" mass="19242">MRGNIRGFSLLEIMLVLVLLGGLATLVIGALPGAPSLKQHEERLSAQLQWAAERAVQEGQVYGVAVAAREWQLVKLVRAPQGEHASYYWPGHYWQPVSSSNKPPQPTLLPESVNLRLILEEHPHPLRATLQEQGLEPQMLLMPGGEVSRFELQLLTENQPPRTVSLKPERLR</sequence>
<proteinExistence type="inferred from homology"/>
<dbReference type="SUPFAM" id="SSF54523">
    <property type="entry name" value="Pili subunits"/>
    <property type="match status" value="1"/>
</dbReference>
<evidence type="ECO:0000256" key="6">
    <source>
        <dbReference type="ARBA" id="ARBA00022692"/>
    </source>
</evidence>
<dbReference type="InterPro" id="IPR022346">
    <property type="entry name" value="T2SS_GspH"/>
</dbReference>
<gene>
    <name evidence="12" type="primary">gspH</name>
    <name evidence="12" type="ORF">DHV72_08570</name>
</gene>
<dbReference type="InterPro" id="IPR045584">
    <property type="entry name" value="Pilin-like"/>
</dbReference>
<keyword evidence="3" id="KW-1003">Cell membrane</keyword>
<evidence type="ECO:0000256" key="3">
    <source>
        <dbReference type="ARBA" id="ARBA00022475"/>
    </source>
</evidence>
<keyword evidence="5" id="KW-0997">Cell inner membrane</keyword>
<keyword evidence="4" id="KW-0488">Methylation</keyword>
<dbReference type="NCBIfam" id="TIGR02532">
    <property type="entry name" value="IV_pilin_GFxxxE"/>
    <property type="match status" value="1"/>
</dbReference>
<dbReference type="AlphaFoldDB" id="A0A9C7QTL2"/>
<dbReference type="InterPro" id="IPR012902">
    <property type="entry name" value="N_methyl_site"/>
</dbReference>
<evidence type="ECO:0000256" key="2">
    <source>
        <dbReference type="ARBA" id="ARBA00021549"/>
    </source>
</evidence>
<evidence type="ECO:0000256" key="4">
    <source>
        <dbReference type="ARBA" id="ARBA00022481"/>
    </source>
</evidence>
<name>A0A9C7QTL2_9GAMM</name>
<accession>A0A9C7QTL2</accession>
<dbReference type="InterPro" id="IPR002416">
    <property type="entry name" value="T2SS_protein-GspH"/>
</dbReference>
<comment type="caution">
    <text evidence="12">The sequence shown here is derived from an EMBL/GenBank/DDBJ whole genome shotgun (WGS) entry which is preliminary data.</text>
</comment>
<dbReference type="RefSeq" id="WP_278430939.1">
    <property type="nucleotide sequence ID" value="NZ_DPSM01000015.1"/>
</dbReference>
<evidence type="ECO:0000256" key="5">
    <source>
        <dbReference type="ARBA" id="ARBA00022519"/>
    </source>
</evidence>
<dbReference type="GO" id="GO:0015627">
    <property type="term" value="C:type II protein secretion system complex"/>
    <property type="evidence" value="ECO:0007669"/>
    <property type="project" value="InterPro"/>
</dbReference>
<evidence type="ECO:0000256" key="8">
    <source>
        <dbReference type="ARBA" id="ARBA00023136"/>
    </source>
</evidence>
<keyword evidence="7" id="KW-1133">Transmembrane helix</keyword>
<comment type="similarity">
    <text evidence="9">Belongs to the GSP H family.</text>
</comment>
<dbReference type="EMBL" id="DPSM01000015">
    <property type="protein sequence ID" value="HCK00066.1"/>
    <property type="molecule type" value="Genomic_DNA"/>
</dbReference>
<evidence type="ECO:0000256" key="10">
    <source>
        <dbReference type="ARBA" id="ARBA00030775"/>
    </source>
</evidence>
<protein>
    <recommendedName>
        <fullName evidence="2">Type II secretion system protein H</fullName>
    </recommendedName>
    <alternativeName>
        <fullName evidence="10">General secretion pathway protein H</fullName>
    </alternativeName>
</protein>
<keyword evidence="6" id="KW-0812">Transmembrane</keyword>
<evidence type="ECO:0000313" key="12">
    <source>
        <dbReference type="EMBL" id="HCK00066.1"/>
    </source>
</evidence>
<dbReference type="Pfam" id="PF12019">
    <property type="entry name" value="GspH"/>
    <property type="match status" value="1"/>
</dbReference>
<dbReference type="PROSITE" id="PS00409">
    <property type="entry name" value="PROKAR_NTER_METHYL"/>
    <property type="match status" value="1"/>
</dbReference>
<dbReference type="Proteomes" id="UP000262210">
    <property type="component" value="Unassembled WGS sequence"/>
</dbReference>
<evidence type="ECO:0000259" key="11">
    <source>
        <dbReference type="Pfam" id="PF12019"/>
    </source>
</evidence>
<dbReference type="InterPro" id="IPR049875">
    <property type="entry name" value="TypeII_GspH"/>
</dbReference>
<evidence type="ECO:0000256" key="1">
    <source>
        <dbReference type="ARBA" id="ARBA00004377"/>
    </source>
</evidence>
<feature type="domain" description="General secretion pathway GspH" evidence="11">
    <location>
        <begin position="42"/>
        <end position="166"/>
    </location>
</feature>
<keyword evidence="8" id="KW-0472">Membrane</keyword>
<dbReference type="PRINTS" id="PR00885">
    <property type="entry name" value="BCTERIALGSPH"/>
</dbReference>
<dbReference type="GO" id="GO:0015628">
    <property type="term" value="P:protein secretion by the type II secretion system"/>
    <property type="evidence" value="ECO:0007669"/>
    <property type="project" value="InterPro"/>
</dbReference>
<organism evidence="12 13">
    <name type="scientific">Serratia grimesii</name>
    <dbReference type="NCBI Taxonomy" id="82995"/>
    <lineage>
        <taxon>Bacteria</taxon>
        <taxon>Pseudomonadati</taxon>
        <taxon>Pseudomonadota</taxon>
        <taxon>Gammaproteobacteria</taxon>
        <taxon>Enterobacterales</taxon>
        <taxon>Yersiniaceae</taxon>
        <taxon>Serratia</taxon>
    </lineage>
</organism>
<evidence type="ECO:0000256" key="9">
    <source>
        <dbReference type="ARBA" id="ARBA00025772"/>
    </source>
</evidence>